<dbReference type="GO" id="GO:0052650">
    <property type="term" value="F:all-trans-retinol dehydrogenase (NADP+) activity"/>
    <property type="evidence" value="ECO:0007669"/>
    <property type="project" value="UniProtKB-ARBA"/>
</dbReference>
<evidence type="ECO:0000256" key="6">
    <source>
        <dbReference type="ARBA" id="ARBA00023002"/>
    </source>
</evidence>
<evidence type="ECO:0000313" key="14">
    <source>
        <dbReference type="Proteomes" id="UP000887575"/>
    </source>
</evidence>
<reference evidence="15" key="1">
    <citation type="submission" date="2024-02" db="UniProtKB">
        <authorList>
            <consortium name="WormBaseParasite"/>
        </authorList>
    </citation>
    <scope>IDENTIFICATION</scope>
</reference>
<evidence type="ECO:0000256" key="5">
    <source>
        <dbReference type="ARBA" id="ARBA00022989"/>
    </source>
</evidence>
<keyword evidence="5 13" id="KW-1133">Transmembrane helix</keyword>
<keyword evidence="7" id="KW-0443">Lipid metabolism</keyword>
<dbReference type="PANTHER" id="PTHR24322:SF736">
    <property type="entry name" value="RETINOL DEHYDROGENASE 10"/>
    <property type="match status" value="1"/>
</dbReference>
<protein>
    <recommendedName>
        <fullName evidence="10">Short-chain dehydrogenase/reductase 3</fullName>
    </recommendedName>
    <alternativeName>
        <fullName evidence="11">Retinal short-chain dehydrogenase/reductase 1</fullName>
    </alternativeName>
</protein>
<keyword evidence="3 13" id="KW-0812">Transmembrane</keyword>
<evidence type="ECO:0000256" key="4">
    <source>
        <dbReference type="ARBA" id="ARBA00022857"/>
    </source>
</evidence>
<dbReference type="PANTHER" id="PTHR24322">
    <property type="entry name" value="PKSB"/>
    <property type="match status" value="1"/>
</dbReference>
<dbReference type="Gene3D" id="3.40.50.720">
    <property type="entry name" value="NAD(P)-binding Rossmann-like Domain"/>
    <property type="match status" value="1"/>
</dbReference>
<evidence type="ECO:0000256" key="3">
    <source>
        <dbReference type="ARBA" id="ARBA00022692"/>
    </source>
</evidence>
<dbReference type="Pfam" id="PF00106">
    <property type="entry name" value="adh_short"/>
    <property type="match status" value="1"/>
</dbReference>
<accession>A0AAF3J2C5</accession>
<organism evidence="14 15">
    <name type="scientific">Mesorhabditis belari</name>
    <dbReference type="NCBI Taxonomy" id="2138241"/>
    <lineage>
        <taxon>Eukaryota</taxon>
        <taxon>Metazoa</taxon>
        <taxon>Ecdysozoa</taxon>
        <taxon>Nematoda</taxon>
        <taxon>Chromadorea</taxon>
        <taxon>Rhabditida</taxon>
        <taxon>Rhabditina</taxon>
        <taxon>Rhabditomorpha</taxon>
        <taxon>Rhabditoidea</taxon>
        <taxon>Rhabditidae</taxon>
        <taxon>Mesorhabditinae</taxon>
        <taxon>Mesorhabditis</taxon>
    </lineage>
</organism>
<dbReference type="CDD" id="cd05339">
    <property type="entry name" value="17beta-HSDXI-like_SDR_c"/>
    <property type="match status" value="1"/>
</dbReference>
<feature type="transmembrane region" description="Helical" evidence="13">
    <location>
        <begin position="7"/>
        <end position="28"/>
    </location>
</feature>
<keyword evidence="4" id="KW-0521">NADP</keyword>
<dbReference type="SUPFAM" id="SSF51735">
    <property type="entry name" value="NAD(P)-binding Rossmann-fold domains"/>
    <property type="match status" value="1"/>
</dbReference>
<dbReference type="PRINTS" id="PR00081">
    <property type="entry name" value="GDHRDH"/>
</dbReference>
<evidence type="ECO:0000256" key="9">
    <source>
        <dbReference type="ARBA" id="ARBA00059620"/>
    </source>
</evidence>
<keyword evidence="6" id="KW-0560">Oxidoreductase</keyword>
<evidence type="ECO:0000256" key="10">
    <source>
        <dbReference type="ARBA" id="ARBA00068717"/>
    </source>
</evidence>
<evidence type="ECO:0000313" key="15">
    <source>
        <dbReference type="WBParaSite" id="MBELARI_LOCUS11880"/>
    </source>
</evidence>
<dbReference type="Proteomes" id="UP000887575">
    <property type="component" value="Unassembled WGS sequence"/>
</dbReference>
<keyword evidence="8 13" id="KW-0472">Membrane</keyword>
<dbReference type="WBParaSite" id="MBELARI_LOCUS11880">
    <property type="protein sequence ID" value="MBELARI_LOCUS11880"/>
    <property type="gene ID" value="MBELARI_LOCUS11880"/>
</dbReference>
<dbReference type="GO" id="GO:0016020">
    <property type="term" value="C:membrane"/>
    <property type="evidence" value="ECO:0007669"/>
    <property type="project" value="UniProtKB-SubCell"/>
</dbReference>
<dbReference type="PRINTS" id="PR00080">
    <property type="entry name" value="SDRFAMILY"/>
</dbReference>
<dbReference type="FunFam" id="3.40.50.720:FF:000131">
    <property type="entry name" value="Short-chain dehydrogenase/reductase 3"/>
    <property type="match status" value="1"/>
</dbReference>
<dbReference type="InterPro" id="IPR036291">
    <property type="entry name" value="NAD(P)-bd_dom_sf"/>
</dbReference>
<evidence type="ECO:0000256" key="8">
    <source>
        <dbReference type="ARBA" id="ARBA00023136"/>
    </source>
</evidence>
<evidence type="ECO:0000256" key="2">
    <source>
        <dbReference type="ARBA" id="ARBA00006484"/>
    </source>
</evidence>
<evidence type="ECO:0000256" key="7">
    <source>
        <dbReference type="ARBA" id="ARBA00023098"/>
    </source>
</evidence>
<evidence type="ECO:0000256" key="12">
    <source>
        <dbReference type="RuleBase" id="RU000363"/>
    </source>
</evidence>
<comment type="function">
    <text evidence="9">Catalyzes the reduction of all-trans-retinal to all-trans-retinol in the presence of NADPH.</text>
</comment>
<keyword evidence="14" id="KW-1185">Reference proteome</keyword>
<dbReference type="InterPro" id="IPR002347">
    <property type="entry name" value="SDR_fam"/>
</dbReference>
<evidence type="ECO:0000256" key="1">
    <source>
        <dbReference type="ARBA" id="ARBA00004141"/>
    </source>
</evidence>
<sequence>MACCCCGWFWIVVAVMSVLSYLLMPSLYKNIYRAMIANFGPLGWLKRKDVTGKIVLITGAANGIGRLMALRFAALRVKLVLWDIDEKALQQTAKECEQLGAESVFVQKIDLSARENIYQAADLVKSKVGHVDILINNAGIAKGGLFMEKDDQWIEASMRINAISHLWMAKAFLGHMIETDSGHIVCIASVAGLYGAKTLVDYSASKFAAVGFQEAIENEVYYLNKRHVQFTTVCPFYIQTRMLDGIPIPESLNKDVLSPESVVDQIMDAILTDQRMVIIPPKVRFLLSLKPWLPRRSFQQFSLRQHK</sequence>
<evidence type="ECO:0000256" key="13">
    <source>
        <dbReference type="SAM" id="Phobius"/>
    </source>
</evidence>
<dbReference type="AlphaFoldDB" id="A0AAF3J2C5"/>
<comment type="subcellular location">
    <subcellularLocation>
        <location evidence="1">Membrane</location>
        <topology evidence="1">Multi-pass membrane protein</topology>
    </subcellularLocation>
</comment>
<proteinExistence type="inferred from homology"/>
<evidence type="ECO:0000256" key="11">
    <source>
        <dbReference type="ARBA" id="ARBA00082544"/>
    </source>
</evidence>
<name>A0AAF3J2C5_9BILA</name>
<comment type="similarity">
    <text evidence="2 12">Belongs to the short-chain dehydrogenases/reductases (SDR) family.</text>
</comment>